<dbReference type="Gene3D" id="1.20.1280.50">
    <property type="match status" value="1"/>
</dbReference>
<dbReference type="OrthoDB" id="2095648at2759"/>
<dbReference type="HOGENOM" id="CLU_408316_0_0_1"/>
<dbReference type="STRING" id="590646.G3AYV2"/>
<feature type="domain" description="F-box" evidence="1">
    <location>
        <begin position="20"/>
        <end position="66"/>
    </location>
</feature>
<sequence>MKDSLGNDIHGEIPSIGESKLSIDHLPPELLVEIFSKLELFQLRSIRLVCKKWNSVVSDPIVWEKSFRTKFGNDEIFPSFSGTSSWLVEYLSRLSNAKRWKKAPGQHLTYQVINEETGHNDSCLTNFYSDRFLSYSRVNNNVSICTLHNGKNQTFIPGNHYAVRSYSVNWNYLVFGTREGGLYIKNLITSTSSGNRSSVKEVIPDQNGPEDHEIIESIHLSQEFDKNKVKPDIITGSSLGVVSTYNLDGALVHSWKVGATIIRVFSDFKKHIIAFTSHTISIIDYTSHKVEEVTIDIQIGPETIIDIDFGDNNIVICSENHIRVVDYSDPTIFIRRLDLGFNIKRGKLQQLGHRTRRDTSLVGKDGLYYANVLDDDTVIVWNVRESTETIKIRCKFQTEFKYKELNFNRGIPPNGRDRDYTVNAVELNSSVIIVGGFNGYCNVHDIFTGKFLRECSIKFPKKYPYMYNYQIPVKDIQLNERFNITNGIILCADLVQYFQFGDSDRDNTKTEKKKSSIGEAVKKGHTIKKTIKDQLDDYDLEEYKKDELNKMFTKYNGSEFSSQEELSIAIALSKSASSPEQGDQQDESESLRRALELSRNQTISTEESDDEELLRVLELSKHDMVISPTSLQSANEEEDEELRRILELSLADH</sequence>
<dbReference type="PROSITE" id="PS50181">
    <property type="entry name" value="FBOX"/>
    <property type="match status" value="1"/>
</dbReference>
<dbReference type="InterPro" id="IPR036047">
    <property type="entry name" value="F-box-like_dom_sf"/>
</dbReference>
<reference evidence="2 3" key="1">
    <citation type="journal article" date="2011" name="Proc. Natl. Acad. Sci. U.S.A.">
        <title>Comparative genomics of xylose-fermenting fungi for enhanced biofuel production.</title>
        <authorList>
            <person name="Wohlbach D.J."/>
            <person name="Kuo A."/>
            <person name="Sato T.K."/>
            <person name="Potts K.M."/>
            <person name="Salamov A.A."/>
            <person name="LaButti K.M."/>
            <person name="Sun H."/>
            <person name="Clum A."/>
            <person name="Pangilinan J.L."/>
            <person name="Lindquist E.A."/>
            <person name="Lucas S."/>
            <person name="Lapidus A."/>
            <person name="Jin M."/>
            <person name="Gunawan C."/>
            <person name="Balan V."/>
            <person name="Dale B.E."/>
            <person name="Jeffries T.W."/>
            <person name="Zinkel R."/>
            <person name="Barry K.W."/>
            <person name="Grigoriev I.V."/>
            <person name="Gasch A.P."/>
        </authorList>
    </citation>
    <scope>NUCLEOTIDE SEQUENCE [LARGE SCALE GENOMIC DNA]</scope>
    <source>
        <strain evidence="3">ATCC 10573 / BCRC 21748 / CBS 615 / JCM 9827 / NBRC 10315 / NRRL Y-1498 / VKM Y-70</strain>
    </source>
</reference>
<dbReference type="SMART" id="SM00256">
    <property type="entry name" value="FBOX"/>
    <property type="match status" value="1"/>
</dbReference>
<evidence type="ECO:0000313" key="2">
    <source>
        <dbReference type="EMBL" id="EGV65936.1"/>
    </source>
</evidence>
<dbReference type="SUPFAM" id="SSF81383">
    <property type="entry name" value="F-box domain"/>
    <property type="match status" value="1"/>
</dbReference>
<dbReference type="RefSeq" id="XP_006684510.1">
    <property type="nucleotide sequence ID" value="XM_006684447.1"/>
</dbReference>
<gene>
    <name evidence="2" type="ORF">CANTEDRAFT_92281</name>
</gene>
<evidence type="ECO:0000259" key="1">
    <source>
        <dbReference type="PROSITE" id="PS50181"/>
    </source>
</evidence>
<protein>
    <submittedName>
        <fullName evidence="2">F-box domain-containing protein</fullName>
    </submittedName>
</protein>
<organism evidence="3">
    <name type="scientific">Candida tenuis (strain ATCC 10573 / BCRC 21748 / CBS 615 / JCM 9827 / NBRC 10315 / NRRL Y-1498 / VKM Y-70)</name>
    <name type="common">Yeast</name>
    <name type="synonym">Yamadazyma tenuis</name>
    <dbReference type="NCBI Taxonomy" id="590646"/>
    <lineage>
        <taxon>Eukaryota</taxon>
        <taxon>Fungi</taxon>
        <taxon>Dikarya</taxon>
        <taxon>Ascomycota</taxon>
        <taxon>Saccharomycotina</taxon>
        <taxon>Pichiomycetes</taxon>
        <taxon>Debaryomycetaceae</taxon>
        <taxon>Yamadazyma</taxon>
    </lineage>
</organism>
<keyword evidence="3" id="KW-1185">Reference proteome</keyword>
<dbReference type="EMBL" id="GL996512">
    <property type="protein sequence ID" value="EGV65936.1"/>
    <property type="molecule type" value="Genomic_DNA"/>
</dbReference>
<dbReference type="Pfam" id="PF12937">
    <property type="entry name" value="F-box-like"/>
    <property type="match status" value="1"/>
</dbReference>
<dbReference type="AlphaFoldDB" id="G3AYV2"/>
<dbReference type="eggNOG" id="KOG0274">
    <property type="taxonomic scope" value="Eukaryota"/>
</dbReference>
<dbReference type="Gene3D" id="2.130.10.10">
    <property type="entry name" value="YVTN repeat-like/Quinoprotein amine dehydrogenase"/>
    <property type="match status" value="1"/>
</dbReference>
<dbReference type="InterPro" id="IPR001810">
    <property type="entry name" value="F-box_dom"/>
</dbReference>
<dbReference type="SUPFAM" id="SSF50998">
    <property type="entry name" value="Quinoprotein alcohol dehydrogenase-like"/>
    <property type="match status" value="1"/>
</dbReference>
<proteinExistence type="predicted"/>
<dbReference type="KEGG" id="cten:18250179"/>
<accession>G3AYV2</accession>
<dbReference type="InterPro" id="IPR015943">
    <property type="entry name" value="WD40/YVTN_repeat-like_dom_sf"/>
</dbReference>
<dbReference type="Proteomes" id="UP000000707">
    <property type="component" value="Unassembled WGS sequence"/>
</dbReference>
<dbReference type="InterPro" id="IPR011047">
    <property type="entry name" value="Quinoprotein_ADH-like_sf"/>
</dbReference>
<name>G3AYV2_CANTC</name>
<evidence type="ECO:0000313" key="3">
    <source>
        <dbReference type="Proteomes" id="UP000000707"/>
    </source>
</evidence>
<dbReference type="GeneID" id="18250179"/>